<dbReference type="EMBL" id="QOHO01000011">
    <property type="protein sequence ID" value="RFZ80528.1"/>
    <property type="molecule type" value="Genomic_DNA"/>
</dbReference>
<dbReference type="Proteomes" id="UP000260680">
    <property type="component" value="Unassembled WGS sequence"/>
</dbReference>
<evidence type="ECO:0000313" key="2">
    <source>
        <dbReference type="Proteomes" id="UP000260680"/>
    </source>
</evidence>
<dbReference type="OrthoDB" id="7863453at2"/>
<comment type="caution">
    <text evidence="1">The sequence shown here is derived from an EMBL/GenBank/DDBJ whole genome shotgun (WGS) entry which is preliminary data.</text>
</comment>
<gene>
    <name evidence="1" type="ORF">DS742_02545</name>
</gene>
<organism evidence="1 2">
    <name type="scientific">Lacrimispora amygdalina</name>
    <dbReference type="NCBI Taxonomy" id="253257"/>
    <lineage>
        <taxon>Bacteria</taxon>
        <taxon>Bacillati</taxon>
        <taxon>Bacillota</taxon>
        <taxon>Clostridia</taxon>
        <taxon>Lachnospirales</taxon>
        <taxon>Lachnospiraceae</taxon>
        <taxon>Lacrimispora</taxon>
    </lineage>
</organism>
<dbReference type="AlphaFoldDB" id="A0A3E2NHP0"/>
<name>A0A3E2NHP0_9FIRM</name>
<sequence>MALHPFEHEVIFNDPRNKAMDSTSTTGWKVTKKKGSLSGVGVSVSGAGAYAEMSGNFSFTLKHMESSRKYNKMVNDYKISGGVSGFWSWLTFGANASTHKEEIQEALKEMSSSEEVNGTVEVKLMVTGLYPNVQVDASAYVLVLQITDDQGSTATVFSDTAPKNDVGAQDENYNNLPVKDNESTIVL</sequence>
<evidence type="ECO:0000313" key="1">
    <source>
        <dbReference type="EMBL" id="RFZ80528.1"/>
    </source>
</evidence>
<reference evidence="1 2" key="1">
    <citation type="submission" date="2018-07" db="EMBL/GenBank/DDBJ databases">
        <title>New species, Clostridium PI-S10-A1B.</title>
        <authorList>
            <person name="Krishna G."/>
            <person name="Summeta K."/>
            <person name="Shikha S."/>
            <person name="Prabhu P.B."/>
            <person name="Suresh K."/>
        </authorList>
    </citation>
    <scope>NUCLEOTIDE SEQUENCE [LARGE SCALE GENOMIC DNA]</scope>
    <source>
        <strain evidence="1 2">PI-S10-A1B</strain>
    </source>
</reference>
<proteinExistence type="predicted"/>
<accession>A0A3E2NHP0</accession>
<protein>
    <submittedName>
        <fullName evidence="1">Uncharacterized protein</fullName>
    </submittedName>
</protein>